<dbReference type="InterPro" id="IPR013096">
    <property type="entry name" value="Cupin_2"/>
</dbReference>
<dbReference type="PANTHER" id="PTHR36440">
    <property type="entry name" value="PUTATIVE (AFU_ORTHOLOGUE AFUA_8G07350)-RELATED"/>
    <property type="match status" value="1"/>
</dbReference>
<reference evidence="2 3" key="1">
    <citation type="submission" date="2022-03" db="EMBL/GenBank/DDBJ databases">
        <title>Pseudonocardia alaer sp. nov., a novel actinomycete isolated from reed forest soil.</title>
        <authorList>
            <person name="Wang L."/>
        </authorList>
    </citation>
    <scope>NUCLEOTIDE SEQUENCE [LARGE SCALE GENOMIC DNA]</scope>
    <source>
        <strain evidence="2 3">Y-16303</strain>
    </source>
</reference>
<keyword evidence="3" id="KW-1185">Reference proteome</keyword>
<dbReference type="Proteomes" id="UP001299970">
    <property type="component" value="Unassembled WGS sequence"/>
</dbReference>
<dbReference type="SUPFAM" id="SSF51182">
    <property type="entry name" value="RmlC-like cupins"/>
    <property type="match status" value="1"/>
</dbReference>
<feature type="domain" description="Cupin type-2" evidence="1">
    <location>
        <begin position="51"/>
        <end position="116"/>
    </location>
</feature>
<dbReference type="InterPro" id="IPR014710">
    <property type="entry name" value="RmlC-like_jellyroll"/>
</dbReference>
<dbReference type="PANTHER" id="PTHR36440:SF1">
    <property type="entry name" value="PUTATIVE (AFU_ORTHOLOGUE AFUA_8G07350)-RELATED"/>
    <property type="match status" value="1"/>
</dbReference>
<dbReference type="RefSeq" id="WP_241036644.1">
    <property type="nucleotide sequence ID" value="NZ_BAAAJF010000039.1"/>
</dbReference>
<proteinExistence type="predicted"/>
<evidence type="ECO:0000313" key="3">
    <source>
        <dbReference type="Proteomes" id="UP001299970"/>
    </source>
</evidence>
<evidence type="ECO:0000259" key="1">
    <source>
        <dbReference type="Pfam" id="PF07883"/>
    </source>
</evidence>
<dbReference type="InterPro" id="IPR011051">
    <property type="entry name" value="RmlC_Cupin_sf"/>
</dbReference>
<comment type="caution">
    <text evidence="2">The sequence shown here is derived from an EMBL/GenBank/DDBJ whole genome shotgun (WGS) entry which is preliminary data.</text>
</comment>
<accession>A0ABS9TDL6</accession>
<name>A0ABS9TDL6_9PSEU</name>
<dbReference type="Gene3D" id="2.60.120.10">
    <property type="entry name" value="Jelly Rolls"/>
    <property type="match status" value="1"/>
</dbReference>
<dbReference type="EMBL" id="JAKXMK010000010">
    <property type="protein sequence ID" value="MCH6166620.1"/>
    <property type="molecule type" value="Genomic_DNA"/>
</dbReference>
<dbReference type="Pfam" id="PF07883">
    <property type="entry name" value="Cupin_2"/>
    <property type="match status" value="1"/>
</dbReference>
<sequence length="164" mass="17820">MDTDTTATGPLLVRASAAEILTGDPGGTIALLADSATTGGAITCNRSTFRARADGAPPHFHTRASELFVVLGGRLQVLVDDRVHVLDRGDVLLVPPRVPHAFGAVAGVDADVLVVFTPGMDRFDYYRLLDRVHRGEADPREIGESQERFDNHYVDSPLWRETRS</sequence>
<protein>
    <submittedName>
        <fullName evidence="2">Cupin domain-containing protein</fullName>
    </submittedName>
</protein>
<gene>
    <name evidence="2" type="ORF">MMF94_13100</name>
</gene>
<dbReference type="InterPro" id="IPR053146">
    <property type="entry name" value="QDO-like"/>
</dbReference>
<evidence type="ECO:0000313" key="2">
    <source>
        <dbReference type="EMBL" id="MCH6166620.1"/>
    </source>
</evidence>
<organism evidence="2 3">
    <name type="scientific">Pseudonocardia alaniniphila</name>
    <dbReference type="NCBI Taxonomy" id="75291"/>
    <lineage>
        <taxon>Bacteria</taxon>
        <taxon>Bacillati</taxon>
        <taxon>Actinomycetota</taxon>
        <taxon>Actinomycetes</taxon>
        <taxon>Pseudonocardiales</taxon>
        <taxon>Pseudonocardiaceae</taxon>
        <taxon>Pseudonocardia</taxon>
    </lineage>
</organism>